<feature type="region of interest" description="Disordered" evidence="1">
    <location>
        <begin position="1"/>
        <end position="42"/>
    </location>
</feature>
<gene>
    <name evidence="2" type="ORF">Sliba_49140</name>
</gene>
<protein>
    <recommendedName>
        <fullName evidence="4">Secreted protein</fullName>
    </recommendedName>
</protein>
<dbReference type="EMBL" id="BLIP01000001">
    <property type="protein sequence ID" value="GFE24461.1"/>
    <property type="molecule type" value="Genomic_DNA"/>
</dbReference>
<evidence type="ECO:0000313" key="3">
    <source>
        <dbReference type="Proteomes" id="UP000429552"/>
    </source>
</evidence>
<evidence type="ECO:0008006" key="4">
    <source>
        <dbReference type="Google" id="ProtNLM"/>
    </source>
</evidence>
<feature type="compositionally biased region" description="Pro residues" evidence="1">
    <location>
        <begin position="12"/>
        <end position="22"/>
    </location>
</feature>
<organism evidence="2 3">
    <name type="scientific">Streptomyces nigrescens</name>
    <dbReference type="NCBI Taxonomy" id="1920"/>
    <lineage>
        <taxon>Bacteria</taxon>
        <taxon>Bacillati</taxon>
        <taxon>Actinomycetota</taxon>
        <taxon>Actinomycetes</taxon>
        <taxon>Kitasatosporales</taxon>
        <taxon>Streptomycetaceae</taxon>
        <taxon>Streptomyces</taxon>
    </lineage>
</organism>
<dbReference type="Proteomes" id="UP000429552">
    <property type="component" value="Unassembled WGS sequence"/>
</dbReference>
<accession>A0A640TQE8</accession>
<proteinExistence type="predicted"/>
<comment type="caution">
    <text evidence="2">The sequence shown here is derived from an EMBL/GenBank/DDBJ whole genome shotgun (WGS) entry which is preliminary data.</text>
</comment>
<dbReference type="AlphaFoldDB" id="A0A640TQE8"/>
<sequence>MRTVGVLAQPKQPRPAFLPLPEHPQGKEPRAMAHRTRPQRRPATTALAALAAATLAIPLLSACGAVQKAMDCANTASSVVSAVDKLQQAADTAVSDPQKTQQALDDIDAKLRKLSKDASDPDLSKAIDKTNDGIKAARKDLDNNKAPDIQPIVDGTGEMTKICTPG</sequence>
<evidence type="ECO:0000256" key="1">
    <source>
        <dbReference type="SAM" id="MobiDB-lite"/>
    </source>
</evidence>
<evidence type="ECO:0000313" key="2">
    <source>
        <dbReference type="EMBL" id="GFE24461.1"/>
    </source>
</evidence>
<reference evidence="2 3" key="1">
    <citation type="submission" date="2019-12" db="EMBL/GenBank/DDBJ databases">
        <title>Whole genome shotgun sequence of Streptomyces libani subsp. libani NBRC 13452.</title>
        <authorList>
            <person name="Ichikawa N."/>
            <person name="Kimura A."/>
            <person name="Kitahashi Y."/>
            <person name="Komaki H."/>
            <person name="Tamura T."/>
        </authorList>
    </citation>
    <scope>NUCLEOTIDE SEQUENCE [LARGE SCALE GENOMIC DNA]</scope>
    <source>
        <strain evidence="2 3">NBRC 13452</strain>
    </source>
</reference>
<name>A0A640TQE8_STRNI</name>